<dbReference type="AlphaFoldDB" id="A0A8J2UDH4"/>
<name>A0A8J2UDH4_9BACT</name>
<feature type="domain" description="Response regulatory" evidence="2">
    <location>
        <begin position="1"/>
        <end position="104"/>
    </location>
</feature>
<evidence type="ECO:0000313" key="4">
    <source>
        <dbReference type="Proteomes" id="UP000607559"/>
    </source>
</evidence>
<dbReference type="Proteomes" id="UP000607559">
    <property type="component" value="Unassembled WGS sequence"/>
</dbReference>
<accession>A0A8J2UDH4</accession>
<evidence type="ECO:0000313" key="3">
    <source>
        <dbReference type="EMBL" id="GGB01325.1"/>
    </source>
</evidence>
<sequence length="107" mass="12741">MRLFPAAKDALQYLLDTATPSDHSRLRRGLIFSDLHMPDMDGYKFLDEFARLPDTIHDRYKVFVLSSTSEQREIDHLYTKKYFEGFCSKPLSIEKFRYLLRQATRCR</sequence>
<evidence type="ECO:0000256" key="1">
    <source>
        <dbReference type="PROSITE-ProRule" id="PRU00169"/>
    </source>
</evidence>
<dbReference type="InterPro" id="IPR011006">
    <property type="entry name" value="CheY-like_superfamily"/>
</dbReference>
<dbReference type="PANTHER" id="PTHR44520">
    <property type="entry name" value="RESPONSE REGULATOR RCP1-RELATED"/>
    <property type="match status" value="1"/>
</dbReference>
<proteinExistence type="predicted"/>
<organism evidence="3 4">
    <name type="scientific">Puia dinghuensis</name>
    <dbReference type="NCBI Taxonomy" id="1792502"/>
    <lineage>
        <taxon>Bacteria</taxon>
        <taxon>Pseudomonadati</taxon>
        <taxon>Bacteroidota</taxon>
        <taxon>Chitinophagia</taxon>
        <taxon>Chitinophagales</taxon>
        <taxon>Chitinophagaceae</taxon>
        <taxon>Puia</taxon>
    </lineage>
</organism>
<dbReference type="SUPFAM" id="SSF52172">
    <property type="entry name" value="CheY-like"/>
    <property type="match status" value="1"/>
</dbReference>
<reference evidence="3" key="2">
    <citation type="submission" date="2020-09" db="EMBL/GenBank/DDBJ databases">
        <authorList>
            <person name="Sun Q."/>
            <person name="Zhou Y."/>
        </authorList>
    </citation>
    <scope>NUCLEOTIDE SEQUENCE</scope>
    <source>
        <strain evidence="3">CGMCC 1.15448</strain>
    </source>
</reference>
<comment type="caution">
    <text evidence="3">The sequence shown here is derived from an EMBL/GenBank/DDBJ whole genome shotgun (WGS) entry which is preliminary data.</text>
</comment>
<keyword evidence="4" id="KW-1185">Reference proteome</keyword>
<dbReference type="PANTHER" id="PTHR44520:SF2">
    <property type="entry name" value="RESPONSE REGULATOR RCP1"/>
    <property type="match status" value="1"/>
</dbReference>
<feature type="modified residue" description="4-aspartylphosphate" evidence="1">
    <location>
        <position position="34"/>
    </location>
</feature>
<dbReference type="EMBL" id="BMJC01000002">
    <property type="protein sequence ID" value="GGB01325.1"/>
    <property type="molecule type" value="Genomic_DNA"/>
</dbReference>
<dbReference type="GO" id="GO:0000160">
    <property type="term" value="P:phosphorelay signal transduction system"/>
    <property type="evidence" value="ECO:0007669"/>
    <property type="project" value="InterPro"/>
</dbReference>
<protein>
    <recommendedName>
        <fullName evidence="2">Response regulatory domain-containing protein</fullName>
    </recommendedName>
</protein>
<evidence type="ECO:0000259" key="2">
    <source>
        <dbReference type="PROSITE" id="PS50110"/>
    </source>
</evidence>
<dbReference type="InterPro" id="IPR001789">
    <property type="entry name" value="Sig_transdc_resp-reg_receiver"/>
</dbReference>
<dbReference type="Gene3D" id="3.40.50.2300">
    <property type="match status" value="1"/>
</dbReference>
<dbReference type="PROSITE" id="PS50110">
    <property type="entry name" value="RESPONSE_REGULATORY"/>
    <property type="match status" value="1"/>
</dbReference>
<keyword evidence="1" id="KW-0597">Phosphoprotein</keyword>
<gene>
    <name evidence="3" type="ORF">GCM10011511_25800</name>
</gene>
<dbReference type="InterPro" id="IPR052893">
    <property type="entry name" value="TCS_response_regulator"/>
</dbReference>
<reference evidence="3" key="1">
    <citation type="journal article" date="2014" name="Int. J. Syst. Evol. Microbiol.">
        <title>Complete genome sequence of Corynebacterium casei LMG S-19264T (=DSM 44701T), isolated from a smear-ripened cheese.</title>
        <authorList>
            <consortium name="US DOE Joint Genome Institute (JGI-PGF)"/>
            <person name="Walter F."/>
            <person name="Albersmeier A."/>
            <person name="Kalinowski J."/>
            <person name="Ruckert C."/>
        </authorList>
    </citation>
    <scope>NUCLEOTIDE SEQUENCE</scope>
    <source>
        <strain evidence="3">CGMCC 1.15448</strain>
    </source>
</reference>